<evidence type="ECO:0000259" key="11">
    <source>
        <dbReference type="PROSITE" id="PS51030"/>
    </source>
</evidence>
<keyword evidence="8" id="KW-0675">Receptor</keyword>
<dbReference type="SUPFAM" id="SSF57716">
    <property type="entry name" value="Glucocorticoid receptor-like (DNA-binding domain)"/>
    <property type="match status" value="1"/>
</dbReference>
<evidence type="ECO:0000256" key="9">
    <source>
        <dbReference type="ARBA" id="ARBA00023242"/>
    </source>
</evidence>
<dbReference type="PROSITE" id="PS51843">
    <property type="entry name" value="NR_LBD"/>
    <property type="match status" value="1"/>
</dbReference>
<evidence type="ECO:0000313" key="14">
    <source>
        <dbReference type="Proteomes" id="UP000005408"/>
    </source>
</evidence>
<dbReference type="Pfam" id="PF00104">
    <property type="entry name" value="Hormone_recep"/>
    <property type="match status" value="1"/>
</dbReference>
<dbReference type="InterPro" id="IPR013088">
    <property type="entry name" value="Znf_NHR/GATA"/>
</dbReference>
<feature type="region of interest" description="Disordered" evidence="10">
    <location>
        <begin position="89"/>
        <end position="114"/>
    </location>
</feature>
<keyword evidence="14" id="KW-1185">Reference proteome</keyword>
<dbReference type="InterPro" id="IPR000536">
    <property type="entry name" value="Nucl_hrmn_rcpt_lig-bd"/>
</dbReference>
<evidence type="ECO:0000256" key="2">
    <source>
        <dbReference type="ARBA" id="ARBA00022723"/>
    </source>
</evidence>
<feature type="compositionally biased region" description="Basic and acidic residues" evidence="10">
    <location>
        <begin position="93"/>
        <end position="102"/>
    </location>
</feature>
<dbReference type="SMART" id="SM00399">
    <property type="entry name" value="ZnF_C4"/>
    <property type="match status" value="1"/>
</dbReference>
<dbReference type="GO" id="GO:0008270">
    <property type="term" value="F:zinc ion binding"/>
    <property type="evidence" value="ECO:0007669"/>
    <property type="project" value="UniProtKB-KW"/>
</dbReference>
<dbReference type="GO" id="GO:0004879">
    <property type="term" value="F:nuclear receptor activity"/>
    <property type="evidence" value="ECO:0007669"/>
    <property type="project" value="TreeGrafter"/>
</dbReference>
<keyword evidence="4" id="KW-0862">Zinc</keyword>
<evidence type="ECO:0000256" key="8">
    <source>
        <dbReference type="ARBA" id="ARBA00023170"/>
    </source>
</evidence>
<dbReference type="GO" id="GO:0000978">
    <property type="term" value="F:RNA polymerase II cis-regulatory region sequence-specific DNA binding"/>
    <property type="evidence" value="ECO:0007669"/>
    <property type="project" value="TreeGrafter"/>
</dbReference>
<dbReference type="PANTHER" id="PTHR45805:SF2">
    <property type="entry name" value="NUCLEAR HORMONE RECEPTOR HR3-RELATED"/>
    <property type="match status" value="1"/>
</dbReference>
<keyword evidence="7" id="KW-0804">Transcription</keyword>
<dbReference type="InterPro" id="IPR001628">
    <property type="entry name" value="Znf_hrmn_rcpt"/>
</dbReference>
<dbReference type="SUPFAM" id="SSF48508">
    <property type="entry name" value="Nuclear receptor ligand-binding domain"/>
    <property type="match status" value="1"/>
</dbReference>
<feature type="domain" description="NR LBD" evidence="12">
    <location>
        <begin position="379"/>
        <end position="695"/>
    </location>
</feature>
<evidence type="ECO:0000313" key="13">
    <source>
        <dbReference type="EnsemblMetazoa" id="G31211.1:cds"/>
    </source>
</evidence>
<keyword evidence="3" id="KW-0863">Zinc-finger</keyword>
<reference evidence="13" key="1">
    <citation type="submission" date="2022-08" db="UniProtKB">
        <authorList>
            <consortium name="EnsemblMetazoa"/>
        </authorList>
    </citation>
    <scope>IDENTIFICATION</scope>
    <source>
        <strain evidence="13">05x7-T-G4-1.051#20</strain>
    </source>
</reference>
<feature type="compositionally biased region" description="Polar residues" evidence="10">
    <location>
        <begin position="181"/>
        <end position="196"/>
    </location>
</feature>
<dbReference type="SMART" id="SM00430">
    <property type="entry name" value="HOLI"/>
    <property type="match status" value="1"/>
</dbReference>
<evidence type="ECO:0000256" key="3">
    <source>
        <dbReference type="ARBA" id="ARBA00022771"/>
    </source>
</evidence>
<keyword evidence="9" id="KW-0539">Nucleus</keyword>
<organism evidence="13 14">
    <name type="scientific">Magallana gigas</name>
    <name type="common">Pacific oyster</name>
    <name type="synonym">Crassostrea gigas</name>
    <dbReference type="NCBI Taxonomy" id="29159"/>
    <lineage>
        <taxon>Eukaryota</taxon>
        <taxon>Metazoa</taxon>
        <taxon>Spiralia</taxon>
        <taxon>Lophotrochozoa</taxon>
        <taxon>Mollusca</taxon>
        <taxon>Bivalvia</taxon>
        <taxon>Autobranchia</taxon>
        <taxon>Pteriomorphia</taxon>
        <taxon>Ostreida</taxon>
        <taxon>Ostreoidea</taxon>
        <taxon>Ostreidae</taxon>
        <taxon>Magallana</taxon>
    </lineage>
</organism>
<protein>
    <recommendedName>
        <fullName evidence="15">Nuclear receptor domain-containing protein</fullName>
    </recommendedName>
</protein>
<dbReference type="Proteomes" id="UP000005408">
    <property type="component" value="Unassembled WGS sequence"/>
</dbReference>
<dbReference type="AlphaFoldDB" id="A0A8W8M226"/>
<dbReference type="Gene3D" id="1.10.565.10">
    <property type="entry name" value="Retinoid X Receptor"/>
    <property type="match status" value="2"/>
</dbReference>
<evidence type="ECO:0000256" key="10">
    <source>
        <dbReference type="SAM" id="MobiDB-lite"/>
    </source>
</evidence>
<dbReference type="EnsemblMetazoa" id="G31211.1">
    <property type="protein sequence ID" value="G31211.1:cds"/>
    <property type="gene ID" value="G31211"/>
</dbReference>
<name>A0A8W8M226_MAGGI</name>
<sequence>MTHKCSNEEKCEITPFTRNSCQYCRLKKCFAVGMSREEGNFKVIWGSSKSIRQTFLSPEIGSPCLSGFGPQPLIAAVCYVLYTSRLGRRPKRLKDPSSDARGHGGNLPIAPYPTSPQELQRMRMADLQKVLQQNGTFKAELMQAFLQAAQVSFREHQRNPSNGQQPPQQQRPQQHGPPHQMTTQMSTGEVNGNVNGHDSGYSSFSSPVSSKSQSPITNDNLGEKFNGNQPMAVSTGDMMLEEIDNLTMNIKSEPGSNFSNCSSLDSSTDLLAQMDLKVLNQMNEKMFMDPSTLLFESSFSPPEATCKLEPDSPSVTDVMSMGRMNPDCNISDQNSCTGSSSSAGKELCLDIDEEEIVETDATKLLEEVRQGPTDVRRALIEQVTESVVEAHFQTCNPTYQNVAEANDRFAEKMASGDLPDFSKLVINPNSIWQQFVSQMVPEITLVVKFCKKIPGFGEIDQEDQINLIKQGSFEVMLCRFCNLVDYKKGMMFDPEMKIKCPSSTEIKLNTRSPRLSAQCTFSQNQEQWVIILSSTRLLGIISGVNMCEVVGEAPASLVVLCLTSLALCLGSMVKMLPMGEFMDEFFNVAEMFNPLKLTDGEIGLFTSTLIICPERKGIKNVRAVRKLQSLLFQCLYALIKKNHFDYDNVFMKAVSTMRTFKVVNLKHRIALNSMQMQAPSKDMFPPLHCEVFEHGDCSTENSKKS</sequence>
<evidence type="ECO:0000256" key="1">
    <source>
        <dbReference type="ARBA" id="ARBA00004123"/>
    </source>
</evidence>
<keyword evidence="2" id="KW-0479">Metal-binding</keyword>
<feature type="domain" description="Nuclear receptor" evidence="11">
    <location>
        <begin position="1"/>
        <end position="41"/>
    </location>
</feature>
<feature type="compositionally biased region" description="Low complexity" evidence="10">
    <location>
        <begin position="159"/>
        <end position="180"/>
    </location>
</feature>
<evidence type="ECO:0000256" key="5">
    <source>
        <dbReference type="ARBA" id="ARBA00023015"/>
    </source>
</evidence>
<dbReference type="InterPro" id="IPR035500">
    <property type="entry name" value="NHR-like_dom_sf"/>
</dbReference>
<evidence type="ECO:0000256" key="4">
    <source>
        <dbReference type="ARBA" id="ARBA00022833"/>
    </source>
</evidence>
<dbReference type="Pfam" id="PF00105">
    <property type="entry name" value="zf-C4"/>
    <property type="match status" value="1"/>
</dbReference>
<feature type="compositionally biased region" description="Polar residues" evidence="10">
    <location>
        <begin position="215"/>
        <end position="227"/>
    </location>
</feature>
<dbReference type="PANTHER" id="PTHR45805">
    <property type="entry name" value="NUCLEAR HORMONE RECEPTOR HR3-RELATED"/>
    <property type="match status" value="1"/>
</dbReference>
<proteinExistence type="predicted"/>
<evidence type="ECO:0000256" key="7">
    <source>
        <dbReference type="ARBA" id="ARBA00023163"/>
    </source>
</evidence>
<dbReference type="GO" id="GO:0005634">
    <property type="term" value="C:nucleus"/>
    <property type="evidence" value="ECO:0007669"/>
    <property type="project" value="UniProtKB-SubCell"/>
</dbReference>
<evidence type="ECO:0000259" key="12">
    <source>
        <dbReference type="PROSITE" id="PS51843"/>
    </source>
</evidence>
<evidence type="ECO:0000256" key="6">
    <source>
        <dbReference type="ARBA" id="ARBA00023125"/>
    </source>
</evidence>
<evidence type="ECO:0008006" key="15">
    <source>
        <dbReference type="Google" id="ProtNLM"/>
    </source>
</evidence>
<feature type="compositionally biased region" description="Low complexity" evidence="10">
    <location>
        <begin position="199"/>
        <end position="214"/>
    </location>
</feature>
<keyword evidence="5" id="KW-0805">Transcription regulation</keyword>
<keyword evidence="6" id="KW-0238">DNA-binding</keyword>
<dbReference type="Gene3D" id="3.30.50.10">
    <property type="entry name" value="Erythroid Transcription Factor GATA-1, subunit A"/>
    <property type="match status" value="1"/>
</dbReference>
<feature type="region of interest" description="Disordered" evidence="10">
    <location>
        <begin position="153"/>
        <end position="227"/>
    </location>
</feature>
<dbReference type="PROSITE" id="PS51030">
    <property type="entry name" value="NUCLEAR_REC_DBD_2"/>
    <property type="match status" value="1"/>
</dbReference>
<accession>A0A8W8M226</accession>
<comment type="subcellular location">
    <subcellularLocation>
        <location evidence="1">Nucleus</location>
    </subcellularLocation>
</comment>